<evidence type="ECO:0000256" key="1">
    <source>
        <dbReference type="SAM" id="MobiDB-lite"/>
    </source>
</evidence>
<gene>
    <name evidence="3" type="ORF">J2S11_000208</name>
</gene>
<evidence type="ECO:0000256" key="2">
    <source>
        <dbReference type="SAM" id="Phobius"/>
    </source>
</evidence>
<feature type="compositionally biased region" description="Polar residues" evidence="1">
    <location>
        <begin position="1"/>
        <end position="12"/>
    </location>
</feature>
<dbReference type="RefSeq" id="WP_307389725.1">
    <property type="nucleotide sequence ID" value="NZ_BAAADK010000009.1"/>
</dbReference>
<dbReference type="Proteomes" id="UP001235840">
    <property type="component" value="Unassembled WGS sequence"/>
</dbReference>
<comment type="caution">
    <text evidence="3">The sequence shown here is derived from an EMBL/GenBank/DDBJ whole genome shotgun (WGS) entry which is preliminary data.</text>
</comment>
<feature type="transmembrane region" description="Helical" evidence="2">
    <location>
        <begin position="31"/>
        <end position="57"/>
    </location>
</feature>
<reference evidence="3 4" key="1">
    <citation type="submission" date="2023-07" db="EMBL/GenBank/DDBJ databases">
        <title>Genomic Encyclopedia of Type Strains, Phase IV (KMG-IV): sequencing the most valuable type-strain genomes for metagenomic binning, comparative biology and taxonomic classification.</title>
        <authorList>
            <person name="Goeker M."/>
        </authorList>
    </citation>
    <scope>NUCLEOTIDE SEQUENCE [LARGE SCALE GENOMIC DNA]</scope>
    <source>
        <strain evidence="3 4">DSM 12751</strain>
    </source>
</reference>
<keyword evidence="2" id="KW-0472">Membrane</keyword>
<protein>
    <recommendedName>
        <fullName evidence="5">Cytochrome c oxidase subunit 2A</fullName>
    </recommendedName>
</protein>
<name>A0ABT9VTK8_9BACI</name>
<dbReference type="EMBL" id="JAUSTY010000001">
    <property type="protein sequence ID" value="MDQ0164309.1"/>
    <property type="molecule type" value="Genomic_DNA"/>
</dbReference>
<keyword evidence="4" id="KW-1185">Reference proteome</keyword>
<organism evidence="3 4">
    <name type="scientific">Caldalkalibacillus horti</name>
    <dbReference type="NCBI Taxonomy" id="77523"/>
    <lineage>
        <taxon>Bacteria</taxon>
        <taxon>Bacillati</taxon>
        <taxon>Bacillota</taxon>
        <taxon>Bacilli</taxon>
        <taxon>Bacillales</taxon>
        <taxon>Bacillaceae</taxon>
        <taxon>Caldalkalibacillus</taxon>
    </lineage>
</organism>
<keyword evidence="2" id="KW-1133">Transmembrane helix</keyword>
<keyword evidence="2" id="KW-0812">Transmembrane</keyword>
<evidence type="ECO:0000313" key="3">
    <source>
        <dbReference type="EMBL" id="MDQ0164309.1"/>
    </source>
</evidence>
<evidence type="ECO:0008006" key="5">
    <source>
        <dbReference type="Google" id="ProtNLM"/>
    </source>
</evidence>
<accession>A0ABT9VTK8</accession>
<proteinExistence type="predicted"/>
<sequence length="60" mass="6762">MKESIPTATNKPSRAEKVMKPKHEAPEEKQLIGTFTLVLLIGGFLLATWFGVFSLYLNRL</sequence>
<feature type="compositionally biased region" description="Basic and acidic residues" evidence="1">
    <location>
        <begin position="13"/>
        <end position="25"/>
    </location>
</feature>
<feature type="region of interest" description="Disordered" evidence="1">
    <location>
        <begin position="1"/>
        <end position="25"/>
    </location>
</feature>
<evidence type="ECO:0000313" key="4">
    <source>
        <dbReference type="Proteomes" id="UP001235840"/>
    </source>
</evidence>